<organism evidence="1 2">
    <name type="scientific">Bos indicus x Bos taurus</name>
    <name type="common">Hybrid cattle</name>
    <dbReference type="NCBI Taxonomy" id="30522"/>
    <lineage>
        <taxon>Eukaryota</taxon>
        <taxon>Metazoa</taxon>
        <taxon>Chordata</taxon>
        <taxon>Craniata</taxon>
        <taxon>Vertebrata</taxon>
        <taxon>Euteleostomi</taxon>
        <taxon>Mammalia</taxon>
        <taxon>Eutheria</taxon>
        <taxon>Laurasiatheria</taxon>
        <taxon>Artiodactyla</taxon>
        <taxon>Ruminantia</taxon>
        <taxon>Pecora</taxon>
        <taxon>Bovidae</taxon>
        <taxon>Bovinae</taxon>
        <taxon>Bos</taxon>
    </lineage>
</organism>
<reference evidence="1" key="2">
    <citation type="submission" date="2025-08" db="UniProtKB">
        <authorList>
            <consortium name="Ensembl"/>
        </authorList>
    </citation>
    <scope>IDENTIFICATION</scope>
</reference>
<accession>A0A4W2F279</accession>
<reference evidence="1 2" key="1">
    <citation type="submission" date="2018-11" db="EMBL/GenBank/DDBJ databases">
        <title>Haplotype-resolved cattle genomes.</title>
        <authorList>
            <person name="Low W.Y."/>
            <person name="Tearle R."/>
            <person name="Bickhart D.M."/>
            <person name="Rosen B.D."/>
            <person name="Koren S."/>
            <person name="Rhie A."/>
            <person name="Hiendleder S."/>
            <person name="Phillippy A.M."/>
            <person name="Smith T.P.L."/>
            <person name="Williams J.L."/>
        </authorList>
    </citation>
    <scope>NUCLEOTIDE SEQUENCE [LARGE SCALE GENOMIC DNA]</scope>
</reference>
<dbReference type="Ensembl" id="ENSBIXT00000052267.1">
    <property type="protein sequence ID" value="ENSBIXP00000043490.1"/>
    <property type="gene ID" value="ENSBIXG00000027610.1"/>
</dbReference>
<name>A0A4W2F279_BOBOX</name>
<reference evidence="1" key="3">
    <citation type="submission" date="2025-09" db="UniProtKB">
        <authorList>
            <consortium name="Ensembl"/>
        </authorList>
    </citation>
    <scope>IDENTIFICATION</scope>
</reference>
<dbReference type="Proteomes" id="UP000314981">
    <property type="component" value="Chromosome 4"/>
</dbReference>
<sequence length="242" mass="28454">MKLFSTLLIIREMQIRTIRTYRLIPVTMATIEKTKDVQKESLLSIVAVLVCIPTNSVRGMLWGGRREGGSGWGTRVYLLRIHFDVWQNQYNIVKFKNKLKKKRNHLCTIERNVNWYSHYGKQYGGSSKKLKTELVHDPALPLLHIYLKEITLLPQRDICTPMFTATLFTIATIWKQLKYPLNTEWVKKTRYIYSMLYYSDIKKKEILPFATTCIDLEGSMLREMSEKDKYYVTILICGILRS</sequence>
<evidence type="ECO:0000313" key="1">
    <source>
        <dbReference type="Ensembl" id="ENSBIXP00000043490.1"/>
    </source>
</evidence>
<keyword evidence="2" id="KW-1185">Reference proteome</keyword>
<dbReference type="STRING" id="30522.A0A4W2F279"/>
<proteinExistence type="predicted"/>
<dbReference type="AlphaFoldDB" id="A0A4W2F279"/>
<evidence type="ECO:0000313" key="2">
    <source>
        <dbReference type="Proteomes" id="UP000314981"/>
    </source>
</evidence>
<protein>
    <submittedName>
        <fullName evidence="1">Uncharacterized protein</fullName>
    </submittedName>
</protein>